<gene>
    <name evidence="3" type="ORF">A9K56_09860</name>
</gene>
<dbReference type="InterPro" id="IPR011933">
    <property type="entry name" value="Double_TM_dom"/>
</dbReference>
<accession>A0AAP7GS24</accession>
<dbReference type="EMBL" id="LYVI01000005">
    <property type="protein sequence ID" value="OBU61594.1"/>
    <property type="molecule type" value="Genomic_DNA"/>
</dbReference>
<dbReference type="RefSeq" id="WP_065182085.1">
    <property type="nucleotide sequence ID" value="NZ_LYVI01000005.1"/>
</dbReference>
<name>A0AAP7GS24_STEMA</name>
<evidence type="ECO:0000259" key="2">
    <source>
        <dbReference type="Pfam" id="PF07584"/>
    </source>
</evidence>
<dbReference type="InterPro" id="IPR024163">
    <property type="entry name" value="Aerotolerance_reg_N"/>
</dbReference>
<feature type="domain" description="Aerotolerance regulator N-terminal" evidence="2">
    <location>
        <begin position="1"/>
        <end position="75"/>
    </location>
</feature>
<dbReference type="Pfam" id="PF07584">
    <property type="entry name" value="BatA"/>
    <property type="match status" value="1"/>
</dbReference>
<sequence length="375" mass="40265">MSLLFPLGLAALAAWLLPLLIHLARRHPYTPLDFAALRWLRARIRPRQRIRFDDWPLLLVRLLLLAALAVLLARPALTGPAPATGAWTVVAPGLDATALHAGAPAGDDNWRWLAPGFPTIDQPPPATDVALPSLLRELDAQLPTGTALTVHVPDPLAGLDGMRLQLSRAVQWQTHPRATAATAAPTPLPQLRMHADAPAAAQRWLAALQRAWGTRSPAPALPADALPASGEVGVWSRADALPAHWQAWLQDGGSVLTAARPAADARPLLRDAEGATLLWQQRVGHGRLLFLPGEWNAAGNAALRDARLPHTLLQALQPAPPPRSGDAQDHAPRQVALPAATPAVREPTAWLLLAIVLLFALERWMASSARRRLPA</sequence>
<evidence type="ECO:0000313" key="3">
    <source>
        <dbReference type="EMBL" id="OBU61594.1"/>
    </source>
</evidence>
<organism evidence="3 4">
    <name type="scientific">Stenotrophomonas maltophilia</name>
    <name type="common">Pseudomonas maltophilia</name>
    <name type="synonym">Xanthomonas maltophilia</name>
    <dbReference type="NCBI Taxonomy" id="40324"/>
    <lineage>
        <taxon>Bacteria</taxon>
        <taxon>Pseudomonadati</taxon>
        <taxon>Pseudomonadota</taxon>
        <taxon>Gammaproteobacteria</taxon>
        <taxon>Lysobacterales</taxon>
        <taxon>Lysobacteraceae</taxon>
        <taxon>Stenotrophomonas</taxon>
        <taxon>Stenotrophomonas maltophilia group</taxon>
    </lineage>
</organism>
<keyword evidence="1" id="KW-0812">Transmembrane</keyword>
<protein>
    <recommendedName>
        <fullName evidence="2">Aerotolerance regulator N-terminal domain-containing protein</fullName>
    </recommendedName>
</protein>
<keyword evidence="1" id="KW-0472">Membrane</keyword>
<evidence type="ECO:0000256" key="1">
    <source>
        <dbReference type="SAM" id="Phobius"/>
    </source>
</evidence>
<comment type="caution">
    <text evidence="3">The sequence shown here is derived from an EMBL/GenBank/DDBJ whole genome shotgun (WGS) entry which is preliminary data.</text>
</comment>
<dbReference type="AlphaFoldDB" id="A0AAP7GS24"/>
<dbReference type="Proteomes" id="UP000092125">
    <property type="component" value="Unassembled WGS sequence"/>
</dbReference>
<evidence type="ECO:0000313" key="4">
    <source>
        <dbReference type="Proteomes" id="UP000092125"/>
    </source>
</evidence>
<feature type="transmembrane region" description="Helical" evidence="1">
    <location>
        <begin position="55"/>
        <end position="73"/>
    </location>
</feature>
<keyword evidence="1" id="KW-1133">Transmembrane helix</keyword>
<reference evidence="3 4" key="1">
    <citation type="submission" date="2016-05" db="EMBL/GenBank/DDBJ databases">
        <title>Draft Genome Sequences of Stenotrophomonas maltophilia Strains Sm32COP, Sm41DVV, Sm46PAILV, SmF3, SmF22, SmSOFb1 and SmCVFa1, Isolated from Different Manures, in France.</title>
        <authorList>
            <person name="Nazaret S."/>
            <person name="Bodilis J."/>
        </authorList>
    </citation>
    <scope>NUCLEOTIDE SEQUENCE [LARGE SCALE GENOMIC DNA]</scope>
    <source>
        <strain evidence="3 4">Sm41DVV</strain>
    </source>
</reference>
<proteinExistence type="predicted"/>
<dbReference type="NCBIfam" id="TIGR02226">
    <property type="entry name" value="two_anch"/>
    <property type="match status" value="1"/>
</dbReference>